<dbReference type="EMBL" id="VSSQ01032983">
    <property type="protein sequence ID" value="MPM84434.1"/>
    <property type="molecule type" value="Genomic_DNA"/>
</dbReference>
<dbReference type="AlphaFoldDB" id="A0A645D539"/>
<evidence type="ECO:0000313" key="1">
    <source>
        <dbReference type="EMBL" id="MPM84434.1"/>
    </source>
</evidence>
<proteinExistence type="predicted"/>
<sequence length="145" mass="15612">MPQHETTDSFLHIMVFCFVKICYNNENNATCMVAKVAWRPAKRRGHTAPGRGCAGCFVKRSGENAKAESKTGGALGGGRHLRCCSRGQRACQHFAHQRGDHRAGFRCLPQPVHAGGADLFHMGGHLPAACAALSVSVWGTAARKK</sequence>
<reference evidence="1" key="1">
    <citation type="submission" date="2019-08" db="EMBL/GenBank/DDBJ databases">
        <authorList>
            <person name="Kucharzyk K."/>
            <person name="Murdoch R.W."/>
            <person name="Higgins S."/>
            <person name="Loffler F."/>
        </authorList>
    </citation>
    <scope>NUCLEOTIDE SEQUENCE</scope>
</reference>
<organism evidence="1">
    <name type="scientific">bioreactor metagenome</name>
    <dbReference type="NCBI Taxonomy" id="1076179"/>
    <lineage>
        <taxon>unclassified sequences</taxon>
        <taxon>metagenomes</taxon>
        <taxon>ecological metagenomes</taxon>
    </lineage>
</organism>
<comment type="caution">
    <text evidence="1">The sequence shown here is derived from an EMBL/GenBank/DDBJ whole genome shotgun (WGS) entry which is preliminary data.</text>
</comment>
<protein>
    <submittedName>
        <fullName evidence="1">Uncharacterized protein</fullName>
    </submittedName>
</protein>
<name>A0A645D539_9ZZZZ</name>
<gene>
    <name evidence="1" type="ORF">SDC9_131506</name>
</gene>
<accession>A0A645D539</accession>